<dbReference type="PANTHER" id="PTHR21599">
    <property type="entry name" value="GLYCERATE KINASE"/>
    <property type="match status" value="1"/>
</dbReference>
<dbReference type="AlphaFoldDB" id="A0AB73T842"/>
<dbReference type="InterPro" id="IPR018197">
    <property type="entry name" value="Glycerate_kinase_RE-like"/>
</dbReference>
<comment type="similarity">
    <text evidence="1 4">Belongs to the glycerate kinase type-1 family.</text>
</comment>
<dbReference type="PANTHER" id="PTHR21599:SF0">
    <property type="entry name" value="GLYCERATE KINASE"/>
    <property type="match status" value="1"/>
</dbReference>
<keyword evidence="3 4" id="KW-0418">Kinase</keyword>
<keyword evidence="2 4" id="KW-0808">Transferase</keyword>
<dbReference type="Gene3D" id="3.40.50.10350">
    <property type="entry name" value="Glycerate kinase, domain 1"/>
    <property type="match status" value="1"/>
</dbReference>
<evidence type="ECO:0000256" key="4">
    <source>
        <dbReference type="PIRNR" id="PIRNR006078"/>
    </source>
</evidence>
<reference evidence="5 6" key="1">
    <citation type="submission" date="2018-05" db="EMBL/GenBank/DDBJ databases">
        <authorList>
            <person name="Goeker M."/>
            <person name="Huntemann M."/>
            <person name="Clum A."/>
            <person name="Pillay M."/>
            <person name="Palaniappan K."/>
            <person name="Varghese N."/>
            <person name="Mikhailova N."/>
            <person name="Stamatis D."/>
            <person name="Reddy T."/>
            <person name="Daum C."/>
            <person name="Shapiro N."/>
            <person name="Ivanova N."/>
            <person name="Kyrpides N."/>
            <person name="Woyke T."/>
        </authorList>
    </citation>
    <scope>NUCLEOTIDE SEQUENCE [LARGE SCALE GENOMIC DNA]</scope>
    <source>
        <strain evidence="5 6">DSM 26524</strain>
    </source>
</reference>
<dbReference type="NCBIfam" id="TIGR00045">
    <property type="entry name" value="glycerate kinase"/>
    <property type="match status" value="1"/>
</dbReference>
<proteinExistence type="inferred from homology"/>
<comment type="caution">
    <text evidence="5">The sequence shown here is derived from an EMBL/GenBank/DDBJ whole genome shotgun (WGS) entry which is preliminary data.</text>
</comment>
<evidence type="ECO:0000313" key="6">
    <source>
        <dbReference type="Proteomes" id="UP000245412"/>
    </source>
</evidence>
<dbReference type="SUPFAM" id="SSF110738">
    <property type="entry name" value="Glycerate kinase I"/>
    <property type="match status" value="1"/>
</dbReference>
<dbReference type="GO" id="GO:0008887">
    <property type="term" value="F:glycerate kinase activity"/>
    <property type="evidence" value="ECO:0007669"/>
    <property type="project" value="UniProtKB-UniRule"/>
</dbReference>
<evidence type="ECO:0000256" key="1">
    <source>
        <dbReference type="ARBA" id="ARBA00006284"/>
    </source>
</evidence>
<dbReference type="RefSeq" id="WP_109625099.1">
    <property type="nucleotide sequence ID" value="NZ_JANKBI010000005.1"/>
</dbReference>
<dbReference type="EMBL" id="QGGY01000002">
    <property type="protein sequence ID" value="PWJ78165.1"/>
    <property type="molecule type" value="Genomic_DNA"/>
</dbReference>
<evidence type="ECO:0000256" key="3">
    <source>
        <dbReference type="ARBA" id="ARBA00022777"/>
    </source>
</evidence>
<name>A0AB73T842_9FIRM</name>
<dbReference type="Pfam" id="PF02595">
    <property type="entry name" value="Gly_kinase"/>
    <property type="match status" value="1"/>
</dbReference>
<keyword evidence="6" id="KW-1185">Reference proteome</keyword>
<sequence length="384" mass="40707">MDVVIAIDSLKGSLTSLEAGNAISDGIKKVFEDANVIVRPLADGGEGTVEALTLGMNGTLKHVSVTGPLGKPVDAVYGIMDKVSSGQKRTAVIEMSAAAGITLVEESERNPLVTTTYGVGELIVDAIRNGCHHFIIGIGGSATNDGGIGMLQALGFGFLDKDGRQIPYGAGGIESLDKITDEYVIPELKECTFRIACDVTNTLCGEQGCSAIFGPQKGATPSMIMQMDKWLRYYAALAREKYPTANMNHAGTGAAGGLGFAFLTFTNAVLESGIKIVLEETNLEEYIKEADIVITGEGRLDSQTVMGKAPIGVANIAKKYNKKVIAFSGCVTEDAVVCNEAGIDAFFPILRRVVSLPDAMDHDIAKSNMTKTVEQVFRLIKTLQ</sequence>
<dbReference type="GO" id="GO:0031388">
    <property type="term" value="P:organic acid phosphorylation"/>
    <property type="evidence" value="ECO:0007669"/>
    <property type="project" value="UniProtKB-UniRule"/>
</dbReference>
<gene>
    <name evidence="5" type="ORF">C7383_102301</name>
</gene>
<dbReference type="InterPro" id="IPR004381">
    <property type="entry name" value="Glycerate_kinase"/>
</dbReference>
<protein>
    <submittedName>
        <fullName evidence="5">Glycerate kinase</fullName>
    </submittedName>
</protein>
<organism evidence="5 6">
    <name type="scientific">Murimonas intestini</name>
    <dbReference type="NCBI Taxonomy" id="1337051"/>
    <lineage>
        <taxon>Bacteria</taxon>
        <taxon>Bacillati</taxon>
        <taxon>Bacillota</taxon>
        <taxon>Clostridia</taxon>
        <taxon>Lachnospirales</taxon>
        <taxon>Lachnospiraceae</taxon>
        <taxon>Murimonas</taxon>
    </lineage>
</organism>
<dbReference type="Proteomes" id="UP000245412">
    <property type="component" value="Unassembled WGS sequence"/>
</dbReference>
<dbReference type="InterPro" id="IPR036129">
    <property type="entry name" value="Glycerate_kinase_sf"/>
</dbReference>
<dbReference type="PIRSF" id="PIRSF006078">
    <property type="entry name" value="GlxK"/>
    <property type="match status" value="1"/>
</dbReference>
<dbReference type="Gene3D" id="3.90.1510.10">
    <property type="entry name" value="Glycerate kinase, domain 2"/>
    <property type="match status" value="1"/>
</dbReference>
<evidence type="ECO:0000313" key="5">
    <source>
        <dbReference type="EMBL" id="PWJ78165.1"/>
    </source>
</evidence>
<accession>A0AB73T842</accession>
<evidence type="ECO:0000256" key="2">
    <source>
        <dbReference type="ARBA" id="ARBA00022679"/>
    </source>
</evidence>
<dbReference type="InterPro" id="IPR018193">
    <property type="entry name" value="Glyc_kinase_flavodox-like_fold"/>
</dbReference>